<organism evidence="1 2">
    <name type="scientific">Oedothorax gibbosus</name>
    <dbReference type="NCBI Taxonomy" id="931172"/>
    <lineage>
        <taxon>Eukaryota</taxon>
        <taxon>Metazoa</taxon>
        <taxon>Ecdysozoa</taxon>
        <taxon>Arthropoda</taxon>
        <taxon>Chelicerata</taxon>
        <taxon>Arachnida</taxon>
        <taxon>Araneae</taxon>
        <taxon>Araneomorphae</taxon>
        <taxon>Entelegynae</taxon>
        <taxon>Araneoidea</taxon>
        <taxon>Linyphiidae</taxon>
        <taxon>Erigoninae</taxon>
        <taxon>Oedothorax</taxon>
    </lineage>
</organism>
<evidence type="ECO:0000313" key="2">
    <source>
        <dbReference type="Proteomes" id="UP000827092"/>
    </source>
</evidence>
<dbReference type="Gene3D" id="3.30.760.10">
    <property type="entry name" value="RNA Cap, Translation Initiation Factor Eif4e"/>
    <property type="match status" value="1"/>
</dbReference>
<keyword evidence="2" id="KW-1185">Reference proteome</keyword>
<dbReference type="InterPro" id="IPR023398">
    <property type="entry name" value="TIF_eIF4e-like"/>
</dbReference>
<accession>A0AAV6UZX5</accession>
<evidence type="ECO:0000313" key="1">
    <source>
        <dbReference type="EMBL" id="KAG8189799.1"/>
    </source>
</evidence>
<gene>
    <name evidence="1" type="ORF">JTE90_008110</name>
</gene>
<dbReference type="EMBL" id="JAFNEN010000203">
    <property type="protein sequence ID" value="KAG8189799.1"/>
    <property type="molecule type" value="Genomic_DNA"/>
</dbReference>
<proteinExistence type="predicted"/>
<reference evidence="1 2" key="1">
    <citation type="journal article" date="2022" name="Nat. Ecol. Evol.">
        <title>A masculinizing supergene underlies an exaggerated male reproductive morph in a spider.</title>
        <authorList>
            <person name="Hendrickx F."/>
            <person name="De Corte Z."/>
            <person name="Sonet G."/>
            <person name="Van Belleghem S.M."/>
            <person name="Kostlbacher S."/>
            <person name="Vangestel C."/>
        </authorList>
    </citation>
    <scope>NUCLEOTIDE SEQUENCE [LARGE SCALE GENOMIC DNA]</scope>
    <source>
        <strain evidence="1">W744_W776</strain>
    </source>
</reference>
<dbReference type="Proteomes" id="UP000827092">
    <property type="component" value="Unassembled WGS sequence"/>
</dbReference>
<sequence length="215" mass="25368">MVLNLMNYLNIQFIRDTYVHPNSVTIKKASMDRKSFFPDDPIIPSTVTKKEWLYAVAIDYDEVIEKLDEESNWGKWLLFHDHIEMSPSTGLTRHDNAWQYIMRLVENHSSKMTGLICAKCSTGWMGERAADPSSTFGVICCYTTDCFNKRLAKKAANSIRRVYKYPKNMFYKTDEDTRAKKYRHLGHRFVSIYKHTIENEMFERDPVVPFQWNRV</sequence>
<dbReference type="SUPFAM" id="SSF55418">
    <property type="entry name" value="eIF4e-like"/>
    <property type="match status" value="1"/>
</dbReference>
<name>A0AAV6UZX5_9ARAC</name>
<comment type="caution">
    <text evidence="1">The sequence shown here is derived from an EMBL/GenBank/DDBJ whole genome shotgun (WGS) entry which is preliminary data.</text>
</comment>
<dbReference type="AlphaFoldDB" id="A0AAV6UZX5"/>
<protein>
    <submittedName>
        <fullName evidence="1">Uncharacterized protein</fullName>
    </submittedName>
</protein>